<dbReference type="GO" id="GO:0016747">
    <property type="term" value="F:acyltransferase activity, transferring groups other than amino-acyl groups"/>
    <property type="evidence" value="ECO:0007669"/>
    <property type="project" value="InterPro"/>
</dbReference>
<feature type="transmembrane region" description="Helical" evidence="1">
    <location>
        <begin position="235"/>
        <end position="257"/>
    </location>
</feature>
<feature type="transmembrane region" description="Helical" evidence="1">
    <location>
        <begin position="78"/>
        <end position="108"/>
    </location>
</feature>
<dbReference type="PANTHER" id="PTHR23028">
    <property type="entry name" value="ACETYLTRANSFERASE"/>
    <property type="match status" value="1"/>
</dbReference>
<keyword evidence="4" id="KW-1185">Reference proteome</keyword>
<dbReference type="RefSeq" id="XP_033599454.1">
    <property type="nucleotide sequence ID" value="XM_033748201.1"/>
</dbReference>
<dbReference type="EMBL" id="ML996574">
    <property type="protein sequence ID" value="KAF2757003.1"/>
    <property type="molecule type" value="Genomic_DNA"/>
</dbReference>
<proteinExistence type="predicted"/>
<feature type="transmembrane region" description="Helical" evidence="1">
    <location>
        <begin position="364"/>
        <end position="383"/>
    </location>
</feature>
<dbReference type="PANTHER" id="PTHR23028:SF125">
    <property type="entry name" value="ACYLTRANSFERASE"/>
    <property type="match status" value="1"/>
</dbReference>
<dbReference type="GeneID" id="54489255"/>
<accession>A0A6A6W325</accession>
<evidence type="ECO:0000259" key="2">
    <source>
        <dbReference type="Pfam" id="PF01757"/>
    </source>
</evidence>
<dbReference type="InterPro" id="IPR002656">
    <property type="entry name" value="Acyl_transf_3_dom"/>
</dbReference>
<keyword evidence="1" id="KW-1133">Transmembrane helix</keyword>
<feature type="domain" description="Acyltransferase 3" evidence="2">
    <location>
        <begin position="38"/>
        <end position="390"/>
    </location>
</feature>
<gene>
    <name evidence="3" type="ORF">EJ05DRAFT_51077</name>
</gene>
<feature type="transmembrane region" description="Helical" evidence="1">
    <location>
        <begin position="333"/>
        <end position="352"/>
    </location>
</feature>
<dbReference type="InterPro" id="IPR050879">
    <property type="entry name" value="Acyltransferase_3"/>
</dbReference>
<protein>
    <recommendedName>
        <fullName evidence="2">Acyltransferase 3 domain-containing protein</fullName>
    </recommendedName>
</protein>
<evidence type="ECO:0000256" key="1">
    <source>
        <dbReference type="SAM" id="Phobius"/>
    </source>
</evidence>
<dbReference type="AlphaFoldDB" id="A0A6A6W325"/>
<name>A0A6A6W325_9PEZI</name>
<evidence type="ECO:0000313" key="4">
    <source>
        <dbReference type="Proteomes" id="UP000799437"/>
    </source>
</evidence>
<feature type="transmembrane region" description="Helical" evidence="1">
    <location>
        <begin position="139"/>
        <end position="159"/>
    </location>
</feature>
<dbReference type="Pfam" id="PF01757">
    <property type="entry name" value="Acyl_transf_3"/>
    <property type="match status" value="1"/>
</dbReference>
<keyword evidence="1" id="KW-0812">Transmembrane</keyword>
<dbReference type="Proteomes" id="UP000799437">
    <property type="component" value="Unassembled WGS sequence"/>
</dbReference>
<evidence type="ECO:0000313" key="3">
    <source>
        <dbReference type="EMBL" id="KAF2757003.1"/>
    </source>
</evidence>
<keyword evidence="1" id="KW-0472">Membrane</keyword>
<sequence length="488" mass="55952">MPPAPWRSRVASSLYPDFLTLFSTSTTTYTPQRSTAHLDGLRGFASFMVYVLHHELWAHSALMKHYVLESAWGWDGNYYFACLPIVRVAFTGGHIAVATFFVLSGYVLTVKPLGLVYKGDMVGLGEVLASSVFRRWARLFVPIAVSTFGYVVVMEVFGLEGTSLHEVKETFGEQVWDWYIEFKHWSYIWDRNIIPWLPYNSHTWTIPFELKGSLLVWMVALVTARFTRKSRWWTYAMLIVYFMWICPEGWYCAYFIAGMWLAEIDLLAATDALPAFFATFEPYKNVIFRGLFVVSMFLAGVPAANKDIEVFATSPGWVWLRHLKPAALDDPKWFYLFWGAIALVTSVSRIASLKRFFETRFCQYLGRISFFLYLFHGPVLAWVGRRVYAAVGFVRKDLDDDPEKGILWWCNRLPISQWGPMGLEVNFVLCQIVLLPLTLYLAELGTKWIDEPTVKYAQRLYKKLNSGQTIDLGAAGARDKEVSNPGPS</sequence>
<reference evidence="3" key="1">
    <citation type="journal article" date="2020" name="Stud. Mycol.">
        <title>101 Dothideomycetes genomes: a test case for predicting lifestyles and emergence of pathogens.</title>
        <authorList>
            <person name="Haridas S."/>
            <person name="Albert R."/>
            <person name="Binder M."/>
            <person name="Bloem J."/>
            <person name="Labutti K."/>
            <person name="Salamov A."/>
            <person name="Andreopoulos B."/>
            <person name="Baker S."/>
            <person name="Barry K."/>
            <person name="Bills G."/>
            <person name="Bluhm B."/>
            <person name="Cannon C."/>
            <person name="Castanera R."/>
            <person name="Culley D."/>
            <person name="Daum C."/>
            <person name="Ezra D."/>
            <person name="Gonzalez J."/>
            <person name="Henrissat B."/>
            <person name="Kuo A."/>
            <person name="Liang C."/>
            <person name="Lipzen A."/>
            <person name="Lutzoni F."/>
            <person name="Magnuson J."/>
            <person name="Mondo S."/>
            <person name="Nolan M."/>
            <person name="Ohm R."/>
            <person name="Pangilinan J."/>
            <person name="Park H.-J."/>
            <person name="Ramirez L."/>
            <person name="Alfaro M."/>
            <person name="Sun H."/>
            <person name="Tritt A."/>
            <person name="Yoshinaga Y."/>
            <person name="Zwiers L.-H."/>
            <person name="Turgeon B."/>
            <person name="Goodwin S."/>
            <person name="Spatafora J."/>
            <person name="Crous P."/>
            <person name="Grigoriev I."/>
        </authorList>
    </citation>
    <scope>NUCLEOTIDE SEQUENCE</scope>
    <source>
        <strain evidence="3">CBS 121739</strain>
    </source>
</reference>
<organism evidence="3 4">
    <name type="scientific">Pseudovirgaria hyperparasitica</name>
    <dbReference type="NCBI Taxonomy" id="470096"/>
    <lineage>
        <taxon>Eukaryota</taxon>
        <taxon>Fungi</taxon>
        <taxon>Dikarya</taxon>
        <taxon>Ascomycota</taxon>
        <taxon>Pezizomycotina</taxon>
        <taxon>Dothideomycetes</taxon>
        <taxon>Dothideomycetes incertae sedis</taxon>
        <taxon>Acrospermales</taxon>
        <taxon>Acrospermaceae</taxon>
        <taxon>Pseudovirgaria</taxon>
    </lineage>
</organism>
<dbReference type="OrthoDB" id="5819582at2759"/>